<dbReference type="EMBL" id="JAAYSM010000371">
    <property type="protein sequence ID" value="NLJ19227.1"/>
    <property type="molecule type" value="Genomic_DNA"/>
</dbReference>
<proteinExistence type="predicted"/>
<name>A0A7X8H135_9LACT</name>
<sequence length="88" mass="10114">MMQDNKNTNAKLDQAFSKQIDEIDKRLDRGGMISLMIIVIGFLIIGYWMIEILSLNDEQTTFNDDATMELVERVEMLESRVAELEAAE</sequence>
<dbReference type="Proteomes" id="UP000541058">
    <property type="component" value="Unassembled WGS sequence"/>
</dbReference>
<protein>
    <submittedName>
        <fullName evidence="1">Uncharacterized protein</fullName>
    </submittedName>
</protein>
<evidence type="ECO:0000313" key="1">
    <source>
        <dbReference type="EMBL" id="NLJ19227.1"/>
    </source>
</evidence>
<accession>A0A7X8H135</accession>
<evidence type="ECO:0000313" key="2">
    <source>
        <dbReference type="Proteomes" id="UP000541058"/>
    </source>
</evidence>
<reference evidence="1 2" key="1">
    <citation type="journal article" date="2020" name="Biotechnol. Biofuels">
        <title>New insights from the biogas microbiome by comprehensive genome-resolved metagenomics of nearly 1600 species originating from multiple anaerobic digesters.</title>
        <authorList>
            <person name="Campanaro S."/>
            <person name="Treu L."/>
            <person name="Rodriguez-R L.M."/>
            <person name="Kovalovszki A."/>
            <person name="Ziels R.M."/>
            <person name="Maus I."/>
            <person name="Zhu X."/>
            <person name="Kougias P.G."/>
            <person name="Basile A."/>
            <person name="Luo G."/>
            <person name="Schluter A."/>
            <person name="Konstantinidis K.T."/>
            <person name="Angelidaki I."/>
        </authorList>
    </citation>
    <scope>NUCLEOTIDE SEQUENCE [LARGE SCALE GENOMIC DNA]</scope>
    <source>
        <strain evidence="1">AS23ysBPME_34</strain>
    </source>
</reference>
<gene>
    <name evidence="1" type="ORF">GX355_10250</name>
</gene>
<comment type="caution">
    <text evidence="1">The sequence shown here is derived from an EMBL/GenBank/DDBJ whole genome shotgun (WGS) entry which is preliminary data.</text>
</comment>
<dbReference type="RefSeq" id="WP_276649622.1">
    <property type="nucleotide sequence ID" value="NZ_JAAYSM010000371.1"/>
</dbReference>
<dbReference type="AlphaFoldDB" id="A0A7X8H135"/>
<organism evidence="1 2">
    <name type="scientific">Globicatella sulfidifaciens</name>
    <dbReference type="NCBI Taxonomy" id="136093"/>
    <lineage>
        <taxon>Bacteria</taxon>
        <taxon>Bacillati</taxon>
        <taxon>Bacillota</taxon>
        <taxon>Bacilli</taxon>
        <taxon>Lactobacillales</taxon>
        <taxon>Aerococcaceae</taxon>
        <taxon>Globicatella</taxon>
    </lineage>
</organism>